<evidence type="ECO:0000313" key="3">
    <source>
        <dbReference type="EMBL" id="MBB3973707.1"/>
    </source>
</evidence>
<dbReference type="RefSeq" id="WP_183395554.1">
    <property type="nucleotide sequence ID" value="NZ_JACIDR010000003.1"/>
</dbReference>
<evidence type="ECO:0000313" key="4">
    <source>
        <dbReference type="Proteomes" id="UP000528964"/>
    </source>
</evidence>
<feature type="domain" description="Peptidase C14 caspase" evidence="2">
    <location>
        <begin position="3"/>
        <end position="219"/>
    </location>
</feature>
<accession>A0A7W6D405</accession>
<dbReference type="InterPro" id="IPR011600">
    <property type="entry name" value="Pept_C14_caspase"/>
</dbReference>
<organism evidence="3 4">
    <name type="scientific">Hansschlegelia beijingensis</name>
    <dbReference type="NCBI Taxonomy" id="1133344"/>
    <lineage>
        <taxon>Bacteria</taxon>
        <taxon>Pseudomonadati</taxon>
        <taxon>Pseudomonadota</taxon>
        <taxon>Alphaproteobacteria</taxon>
        <taxon>Hyphomicrobiales</taxon>
        <taxon>Methylopilaceae</taxon>
        <taxon>Hansschlegelia</taxon>
    </lineage>
</organism>
<sequence>MTNLAIILAISHYSGGLTALPACQNDEAVFKRLVESTGKFDDIIVLDGSARSLDVKNKLAKAIAGHQKSDVDTVLFYYTGHGSFDGEEFNYLFTDYDPKRTKQTSLRNSELDEMVRSIEPNLYVKVVDACQSGIPYIKDSTDISEYLKSKEKRFKSLYFLFSSQIDQSSWQDTRISDFTRELILALDRPVGTGIRYSDIMDALSDAFSANQRQRPFFVSQAGFTEIFCEINEDVYRIVDEIKSGADLEASVSGGGDKKSALMQAIKKLSEGFVEKEEALGIVESMPRDFAEVKIEKDLDEFFDVSVSEVFEKSPPNANLIASWLEKQGMNREYFTDIISRTEEIKTRVPRDPMAHLYKSATGSMGYVRGDDEFVTVTKERRVITDYKRRVELPFNYLEITLIPLYPGMVQYECTVVPFVSRRALRLFWGFRSFQFVDWDAQRPNGGVEYFTDEVALRVEPDRAALQQRIIAEFSNFVSAKLSELTEAVLPPESQAGPQAGKDTRARKD</sequence>
<dbReference type="EMBL" id="JACIDR010000003">
    <property type="protein sequence ID" value="MBB3973707.1"/>
    <property type="molecule type" value="Genomic_DNA"/>
</dbReference>
<keyword evidence="4" id="KW-1185">Reference proteome</keyword>
<dbReference type="GO" id="GO:0004197">
    <property type="term" value="F:cysteine-type endopeptidase activity"/>
    <property type="evidence" value="ECO:0007669"/>
    <property type="project" value="InterPro"/>
</dbReference>
<feature type="region of interest" description="Disordered" evidence="1">
    <location>
        <begin position="488"/>
        <end position="508"/>
    </location>
</feature>
<dbReference type="AlphaFoldDB" id="A0A7W6D405"/>
<proteinExistence type="predicted"/>
<comment type="caution">
    <text evidence="3">The sequence shown here is derived from an EMBL/GenBank/DDBJ whole genome shotgun (WGS) entry which is preliminary data.</text>
</comment>
<name>A0A7W6D405_9HYPH</name>
<dbReference type="GO" id="GO:0006508">
    <property type="term" value="P:proteolysis"/>
    <property type="evidence" value="ECO:0007669"/>
    <property type="project" value="InterPro"/>
</dbReference>
<evidence type="ECO:0000259" key="2">
    <source>
        <dbReference type="Pfam" id="PF00656"/>
    </source>
</evidence>
<evidence type="ECO:0000256" key="1">
    <source>
        <dbReference type="SAM" id="MobiDB-lite"/>
    </source>
</evidence>
<gene>
    <name evidence="3" type="ORF">GGR24_002377</name>
</gene>
<reference evidence="3 4" key="1">
    <citation type="submission" date="2020-08" db="EMBL/GenBank/DDBJ databases">
        <title>Genomic Encyclopedia of Type Strains, Phase IV (KMG-IV): sequencing the most valuable type-strain genomes for metagenomic binning, comparative biology and taxonomic classification.</title>
        <authorList>
            <person name="Goeker M."/>
        </authorList>
    </citation>
    <scope>NUCLEOTIDE SEQUENCE [LARGE SCALE GENOMIC DNA]</scope>
    <source>
        <strain evidence="3 4">DSM 25481</strain>
    </source>
</reference>
<dbReference type="Gene3D" id="3.40.50.1460">
    <property type="match status" value="1"/>
</dbReference>
<dbReference type="SUPFAM" id="SSF52129">
    <property type="entry name" value="Caspase-like"/>
    <property type="match status" value="1"/>
</dbReference>
<protein>
    <recommendedName>
        <fullName evidence="2">Peptidase C14 caspase domain-containing protein</fullName>
    </recommendedName>
</protein>
<dbReference type="Proteomes" id="UP000528964">
    <property type="component" value="Unassembled WGS sequence"/>
</dbReference>
<dbReference type="Pfam" id="PF00656">
    <property type="entry name" value="Peptidase_C14"/>
    <property type="match status" value="1"/>
</dbReference>
<dbReference type="InterPro" id="IPR029030">
    <property type="entry name" value="Caspase-like_dom_sf"/>
</dbReference>